<reference evidence="1" key="1">
    <citation type="journal article" date="2021" name="Proc. Natl. Acad. Sci. U.S.A.">
        <title>A Catalog of Tens of Thousands of Viruses from Human Metagenomes Reveals Hidden Associations with Chronic Diseases.</title>
        <authorList>
            <person name="Tisza M.J."/>
            <person name="Buck C.B."/>
        </authorList>
    </citation>
    <scope>NUCLEOTIDE SEQUENCE</scope>
    <source>
        <strain evidence="1">CtylN24</strain>
    </source>
</reference>
<sequence length="206" mass="22915">MFSVVDICNLALSLLGDSAAVVSIDPPEGSAQAEHCKRYWPHALQSVLEAHPWGFATKRVKPAQLAQRNSAWSYHYALPHDALRVFAVLPPEAIDDYEVNGQAVPVAYQIEREDGQIHILTNQRGAVVRYLATADDPALYPAVFVDALVWKLAGMLAGSLRKGDAGAAEAKRCQEMYAYHLRLAIGKDSEQRRVRLRPQTPWMQVR</sequence>
<organism evidence="1">
    <name type="scientific">Podoviridae sp. ctylN24</name>
    <dbReference type="NCBI Taxonomy" id="2827756"/>
    <lineage>
        <taxon>Viruses</taxon>
        <taxon>Duplodnaviria</taxon>
        <taxon>Heunggongvirae</taxon>
        <taxon>Uroviricota</taxon>
        <taxon>Caudoviricetes</taxon>
    </lineage>
</organism>
<name>A0A8S5SYB9_9CAUD</name>
<proteinExistence type="predicted"/>
<evidence type="ECO:0000313" key="1">
    <source>
        <dbReference type="EMBL" id="DAF55679.1"/>
    </source>
</evidence>
<accession>A0A8S5SYB9</accession>
<protein>
    <submittedName>
        <fullName evidence="1">Tail tubular protein</fullName>
    </submittedName>
</protein>
<dbReference type="EMBL" id="BK032697">
    <property type="protein sequence ID" value="DAF55679.1"/>
    <property type="molecule type" value="Genomic_DNA"/>
</dbReference>